<feature type="transmembrane region" description="Helical" evidence="2">
    <location>
        <begin position="20"/>
        <end position="41"/>
    </location>
</feature>
<keyword evidence="2" id="KW-0812">Transmembrane</keyword>
<keyword evidence="2" id="KW-1133">Transmembrane helix</keyword>
<dbReference type="Proteomes" id="UP000006860">
    <property type="component" value="Chromosome"/>
</dbReference>
<sequence length="106" mass="12037">MFLLSDARLSRILEDTLWHWAGLVVGVIVMIVAVVLIRGWLRDDDDPAIEDQQMLRQIAELQRRGELSGEEYRSIKGRIIGRMDQTETIASYPPSHTEGSRQESGS</sequence>
<dbReference type="EMBL" id="CP002546">
    <property type="protein sequence ID" value="ADY60382.1"/>
    <property type="molecule type" value="Genomic_DNA"/>
</dbReference>
<evidence type="ECO:0000256" key="2">
    <source>
        <dbReference type="SAM" id="Phobius"/>
    </source>
</evidence>
<reference evidence="4" key="1">
    <citation type="submission" date="2011-02" db="EMBL/GenBank/DDBJ databases">
        <title>The complete genome of Planctomyces brasiliensis DSM 5305.</title>
        <authorList>
            <person name="Lucas S."/>
            <person name="Copeland A."/>
            <person name="Lapidus A."/>
            <person name="Bruce D."/>
            <person name="Goodwin L."/>
            <person name="Pitluck S."/>
            <person name="Kyrpides N."/>
            <person name="Mavromatis K."/>
            <person name="Pagani I."/>
            <person name="Ivanova N."/>
            <person name="Ovchinnikova G."/>
            <person name="Lu M."/>
            <person name="Detter J.C."/>
            <person name="Han C."/>
            <person name="Land M."/>
            <person name="Hauser L."/>
            <person name="Markowitz V."/>
            <person name="Cheng J.-F."/>
            <person name="Hugenholtz P."/>
            <person name="Woyke T."/>
            <person name="Wu D."/>
            <person name="Tindall B."/>
            <person name="Pomrenke H.G."/>
            <person name="Brambilla E."/>
            <person name="Klenk H.-P."/>
            <person name="Eisen J.A."/>
        </authorList>
    </citation>
    <scope>NUCLEOTIDE SEQUENCE [LARGE SCALE GENOMIC DNA]</scope>
    <source>
        <strain evidence="4">ATCC 49424 / DSM 5305 / JCM 21570 / IAM 15109 / NBRC 103401 / IFAM 1448</strain>
    </source>
</reference>
<dbReference type="KEGG" id="pbs:Plabr_2783"/>
<keyword evidence="4" id="KW-1185">Reference proteome</keyword>
<evidence type="ECO:0008006" key="5">
    <source>
        <dbReference type="Google" id="ProtNLM"/>
    </source>
</evidence>
<protein>
    <recommendedName>
        <fullName evidence="5">SHOCT domain-containing protein</fullName>
    </recommendedName>
</protein>
<dbReference type="HOGENOM" id="CLU_2221270_0_0_0"/>
<evidence type="ECO:0000313" key="3">
    <source>
        <dbReference type="EMBL" id="ADY60382.1"/>
    </source>
</evidence>
<evidence type="ECO:0000256" key="1">
    <source>
        <dbReference type="SAM" id="MobiDB-lite"/>
    </source>
</evidence>
<keyword evidence="2" id="KW-0472">Membrane</keyword>
<organism evidence="3 4">
    <name type="scientific">Rubinisphaera brasiliensis (strain ATCC 49424 / DSM 5305 / JCM 21570 / IAM 15109 / NBRC 103401 / IFAM 1448)</name>
    <name type="common">Planctomyces brasiliensis</name>
    <dbReference type="NCBI Taxonomy" id="756272"/>
    <lineage>
        <taxon>Bacteria</taxon>
        <taxon>Pseudomonadati</taxon>
        <taxon>Planctomycetota</taxon>
        <taxon>Planctomycetia</taxon>
        <taxon>Planctomycetales</taxon>
        <taxon>Planctomycetaceae</taxon>
        <taxon>Rubinisphaera</taxon>
    </lineage>
</organism>
<name>F0STC0_RUBBR</name>
<dbReference type="AlphaFoldDB" id="F0STC0"/>
<accession>F0STC0</accession>
<dbReference type="RefSeq" id="WP_013629106.1">
    <property type="nucleotide sequence ID" value="NC_015174.1"/>
</dbReference>
<proteinExistence type="predicted"/>
<dbReference type="OrthoDB" id="213945at2"/>
<feature type="region of interest" description="Disordered" evidence="1">
    <location>
        <begin position="84"/>
        <end position="106"/>
    </location>
</feature>
<gene>
    <name evidence="3" type="ordered locus">Plabr_2783</name>
</gene>
<evidence type="ECO:0000313" key="4">
    <source>
        <dbReference type="Proteomes" id="UP000006860"/>
    </source>
</evidence>